<evidence type="ECO:0000313" key="8">
    <source>
        <dbReference type="Proteomes" id="UP001652624"/>
    </source>
</evidence>
<comment type="similarity">
    <text evidence="2">Belongs to the cystatin family.</text>
</comment>
<keyword evidence="4" id="KW-0646">Protease inhibitor</keyword>
<dbReference type="InterPro" id="IPR018073">
    <property type="entry name" value="Prot_inh_cystat_CS"/>
</dbReference>
<comment type="subcellular location">
    <subcellularLocation>
        <location evidence="1">Cytoplasm</location>
    </subcellularLocation>
</comment>
<dbReference type="SMART" id="SM00043">
    <property type="entry name" value="CY"/>
    <property type="match status" value="1"/>
</dbReference>
<keyword evidence="3" id="KW-0963">Cytoplasm</keyword>
<evidence type="ECO:0000256" key="6">
    <source>
        <dbReference type="ARBA" id="ARBA00022990"/>
    </source>
</evidence>
<dbReference type="GeneID" id="132540508"/>
<evidence type="ECO:0000256" key="5">
    <source>
        <dbReference type="ARBA" id="ARBA00022704"/>
    </source>
</evidence>
<evidence type="ECO:0000256" key="2">
    <source>
        <dbReference type="ARBA" id="ARBA00009403"/>
    </source>
</evidence>
<sequence>MMCGGTSDTRPATEETQALADQVKAQLEEKENKKFGMFKATEFKTQLVAGTNYFIKVQVGGEEFLHLRVFQSLPHENKPPALHSYQMGKARHEELTYF</sequence>
<accession>A0ABM3Y112</accession>
<dbReference type="InterPro" id="IPR000010">
    <property type="entry name" value="Cystatin_dom"/>
</dbReference>
<reference evidence="9" key="1">
    <citation type="submission" date="2025-08" db="UniProtKB">
        <authorList>
            <consortium name="RefSeq"/>
        </authorList>
    </citation>
    <scope>IDENTIFICATION</scope>
</reference>
<evidence type="ECO:0000313" key="9">
    <source>
        <dbReference type="RefSeq" id="XP_060054753.1"/>
    </source>
</evidence>
<dbReference type="PRINTS" id="PR00295">
    <property type="entry name" value="STEFINA"/>
</dbReference>
<protein>
    <submittedName>
        <fullName evidence="9">Cystatin-B</fullName>
    </submittedName>
</protein>
<evidence type="ECO:0000259" key="7">
    <source>
        <dbReference type="SMART" id="SM00043"/>
    </source>
</evidence>
<dbReference type="InterPro" id="IPR046350">
    <property type="entry name" value="Cystatin_sf"/>
</dbReference>
<evidence type="ECO:0000256" key="1">
    <source>
        <dbReference type="ARBA" id="ARBA00004496"/>
    </source>
</evidence>
<dbReference type="Pfam" id="PF00031">
    <property type="entry name" value="Cystatin"/>
    <property type="match status" value="1"/>
</dbReference>
<evidence type="ECO:0000256" key="3">
    <source>
        <dbReference type="ARBA" id="ARBA00022490"/>
    </source>
</evidence>
<proteinExistence type="inferred from homology"/>
<evidence type="ECO:0000256" key="4">
    <source>
        <dbReference type="ARBA" id="ARBA00022690"/>
    </source>
</evidence>
<keyword evidence="6" id="KW-0007">Acetylation</keyword>
<dbReference type="InterPro" id="IPR001713">
    <property type="entry name" value="Prot_inh_stefin"/>
</dbReference>
<dbReference type="CDD" id="cd00042">
    <property type="entry name" value="CY"/>
    <property type="match status" value="1"/>
</dbReference>
<organism evidence="8 9">
    <name type="scientific">Erinaceus europaeus</name>
    <name type="common">Western European hedgehog</name>
    <dbReference type="NCBI Taxonomy" id="9365"/>
    <lineage>
        <taxon>Eukaryota</taxon>
        <taxon>Metazoa</taxon>
        <taxon>Chordata</taxon>
        <taxon>Craniata</taxon>
        <taxon>Vertebrata</taxon>
        <taxon>Euteleostomi</taxon>
        <taxon>Mammalia</taxon>
        <taxon>Eutheria</taxon>
        <taxon>Laurasiatheria</taxon>
        <taxon>Eulipotyphla</taxon>
        <taxon>Erinaceidae</taxon>
        <taxon>Erinaceinae</taxon>
        <taxon>Erinaceus</taxon>
    </lineage>
</organism>
<keyword evidence="5" id="KW-0789">Thiol protease inhibitor</keyword>
<keyword evidence="8" id="KW-1185">Reference proteome</keyword>
<dbReference type="PANTHER" id="PTHR11414">
    <property type="entry name" value="CYSTATIN FAMILY MEMBER"/>
    <property type="match status" value="1"/>
</dbReference>
<dbReference type="PANTHER" id="PTHR11414:SF22">
    <property type="entry name" value="CYSTATIN-B"/>
    <property type="match status" value="1"/>
</dbReference>
<dbReference type="Proteomes" id="UP001652624">
    <property type="component" value="Chromosome 9"/>
</dbReference>
<name>A0ABM3Y112_ERIEU</name>
<dbReference type="RefSeq" id="XP_060054753.1">
    <property type="nucleotide sequence ID" value="XM_060198770.1"/>
</dbReference>
<feature type="domain" description="Cystatin" evidence="7">
    <location>
        <begin position="1"/>
        <end position="98"/>
    </location>
</feature>
<gene>
    <name evidence="9" type="primary">CSTB</name>
</gene>
<dbReference type="SUPFAM" id="SSF54403">
    <property type="entry name" value="Cystatin/monellin"/>
    <property type="match status" value="1"/>
</dbReference>
<dbReference type="PROSITE" id="PS00287">
    <property type="entry name" value="CYSTATIN"/>
    <property type="match status" value="1"/>
</dbReference>
<dbReference type="Gene3D" id="3.10.450.10">
    <property type="match status" value="1"/>
</dbReference>